<evidence type="ECO:0000313" key="3">
    <source>
        <dbReference type="EMBL" id="GKH12452.1"/>
    </source>
</evidence>
<reference evidence="4" key="2">
    <citation type="journal article" date="2018" name="BMC Genomics">
        <title>Whole genome sequencing and function prediction of 133 gut anaerobes isolated from chicken caecum in pure cultures.</title>
        <authorList>
            <person name="Medvecky M."/>
            <person name="Cejkova D."/>
            <person name="Polansky O."/>
            <person name="Karasova D."/>
            <person name="Kubasova T."/>
            <person name="Cizek A."/>
            <person name="Rychlik I."/>
        </authorList>
    </citation>
    <scope>NUCLEOTIDE SEQUENCE</scope>
    <source>
        <strain evidence="4">An67</strain>
    </source>
</reference>
<feature type="signal peptide" evidence="1">
    <location>
        <begin position="1"/>
        <end position="19"/>
    </location>
</feature>
<keyword evidence="1" id="KW-0732">Signal</keyword>
<dbReference type="RefSeq" id="WP_087333205.1">
    <property type="nucleotide sequence ID" value="NZ_BQNL01000001.1"/>
</dbReference>
<protein>
    <recommendedName>
        <fullName evidence="2">Outer membrane protein beta-barrel domain-containing protein</fullName>
    </recommendedName>
</protein>
<dbReference type="AlphaFoldDB" id="A0A1Y3UVU5"/>
<feature type="chain" id="PRO_5013322769" description="Outer membrane protein beta-barrel domain-containing protein" evidence="1">
    <location>
        <begin position="20"/>
        <end position="204"/>
    </location>
</feature>
<reference evidence="3" key="3">
    <citation type="submission" date="2022-01" db="EMBL/GenBank/DDBJ databases">
        <title>Novel bile acid biosynthetic pathways are enriched in the microbiome of centenarians.</title>
        <authorList>
            <person name="Sato Y."/>
            <person name="Atarashi K."/>
            <person name="Plichta R.D."/>
            <person name="Arai Y."/>
            <person name="Sasajima S."/>
            <person name="Kearney M.S."/>
            <person name="Suda W."/>
            <person name="Takeshita K."/>
            <person name="Sasaki T."/>
            <person name="Okamoto S."/>
            <person name="Skelly N.A."/>
            <person name="Okamura Y."/>
            <person name="Vlamakis H."/>
            <person name="Li Y."/>
            <person name="Tanoue T."/>
            <person name="Takei H."/>
            <person name="Nittono H."/>
            <person name="Narushima S."/>
            <person name="Irie J."/>
            <person name="Itoh H."/>
            <person name="Moriya K."/>
            <person name="Sugiura Y."/>
            <person name="Suematsu M."/>
            <person name="Moritoki N."/>
            <person name="Shibata S."/>
            <person name="Littman R.D."/>
            <person name="Fischbach A.M."/>
            <person name="Uwamino Y."/>
            <person name="Inoue T."/>
            <person name="Honda A."/>
            <person name="Hattori M."/>
            <person name="Murai T."/>
            <person name="Xavier J.R."/>
            <person name="Hirose N."/>
            <person name="Honda K."/>
        </authorList>
    </citation>
    <scope>NUCLEOTIDE SEQUENCE</scope>
    <source>
        <strain evidence="3">CE91-St12</strain>
    </source>
</reference>
<proteinExistence type="predicted"/>
<comment type="caution">
    <text evidence="4">The sequence shown here is derived from an EMBL/GenBank/DDBJ whole genome shotgun (WGS) entry which is preliminary data.</text>
</comment>
<dbReference type="EMBL" id="BQNL01000001">
    <property type="protein sequence ID" value="GKH12452.1"/>
    <property type="molecule type" value="Genomic_DNA"/>
</dbReference>
<dbReference type="EMBL" id="NFHS01000009">
    <property type="protein sequence ID" value="OUN52933.1"/>
    <property type="molecule type" value="Genomic_DNA"/>
</dbReference>
<dbReference type="SUPFAM" id="SSF103515">
    <property type="entry name" value="Autotransporter"/>
    <property type="match status" value="1"/>
</dbReference>
<accession>A0A1Y3UVU5</accession>
<reference evidence="5" key="1">
    <citation type="submission" date="2017-04" db="EMBL/GenBank/DDBJ databases">
        <title>Function of individual gut microbiota members based on whole genome sequencing of pure cultures obtained from chicken caecum.</title>
        <authorList>
            <person name="Medvecky M."/>
            <person name="Cejkova D."/>
            <person name="Polansky O."/>
            <person name="Karasova D."/>
            <person name="Kubasova T."/>
            <person name="Cizek A."/>
            <person name="Rychlik I."/>
        </authorList>
    </citation>
    <scope>NUCLEOTIDE SEQUENCE [LARGE SCALE GENOMIC DNA]</scope>
    <source>
        <strain evidence="5">An67</strain>
    </source>
</reference>
<evidence type="ECO:0000313" key="4">
    <source>
        <dbReference type="EMBL" id="OUN52933.1"/>
    </source>
</evidence>
<evidence type="ECO:0000256" key="1">
    <source>
        <dbReference type="SAM" id="SignalP"/>
    </source>
</evidence>
<sequence>MKKIFSLLIVLTCILSVNAQDFKFGVSGGMNLNSITNNENKIGYNVGVKGEYFFKDDKGLYLDMGIMLTNKNWETPYYYNNGDKSATKWSANPHYLNIPIHIGYMMSVSKKFSVFVNAGPYLGVGLFGKYNMTSSNKNTTVADNIFEDYLKRFDYGIGGKIGVEYAKHIQLSAGYDWGLKNLKTKTYPMDYKNRSFDISCTYIF</sequence>
<evidence type="ECO:0000313" key="5">
    <source>
        <dbReference type="Proteomes" id="UP000196329"/>
    </source>
</evidence>
<gene>
    <name evidence="4" type="ORF">B5G17_16175</name>
    <name evidence="3" type="ORF">CE91St12_06620</name>
</gene>
<evidence type="ECO:0000259" key="2">
    <source>
        <dbReference type="Pfam" id="PF13568"/>
    </source>
</evidence>
<dbReference type="Proteomes" id="UP000196329">
    <property type="component" value="Unassembled WGS sequence"/>
</dbReference>
<name>A0A1Y3UVU5_BACUN</name>
<dbReference type="InterPro" id="IPR036709">
    <property type="entry name" value="Autotransporte_beta_dom_sf"/>
</dbReference>
<dbReference type="Pfam" id="PF13568">
    <property type="entry name" value="OMP_b-brl_2"/>
    <property type="match status" value="1"/>
</dbReference>
<feature type="domain" description="Outer membrane protein beta-barrel" evidence="2">
    <location>
        <begin position="19"/>
        <end position="182"/>
    </location>
</feature>
<organism evidence="4 5">
    <name type="scientific">Bacteroides uniformis</name>
    <dbReference type="NCBI Taxonomy" id="820"/>
    <lineage>
        <taxon>Bacteria</taxon>
        <taxon>Pseudomonadati</taxon>
        <taxon>Bacteroidota</taxon>
        <taxon>Bacteroidia</taxon>
        <taxon>Bacteroidales</taxon>
        <taxon>Bacteroidaceae</taxon>
        <taxon>Bacteroides</taxon>
    </lineage>
</organism>
<dbReference type="InterPro" id="IPR025665">
    <property type="entry name" value="Beta-barrel_OMP_2"/>
</dbReference>
<dbReference type="Proteomes" id="UP001055048">
    <property type="component" value="Unassembled WGS sequence"/>
</dbReference>